<accession>A0A0A9A663</accession>
<protein>
    <submittedName>
        <fullName evidence="1">Uncharacterized protein</fullName>
    </submittedName>
</protein>
<reference evidence="1" key="2">
    <citation type="journal article" date="2015" name="Data Brief">
        <title>Shoot transcriptome of the giant reed, Arundo donax.</title>
        <authorList>
            <person name="Barrero R.A."/>
            <person name="Guerrero F.D."/>
            <person name="Moolhuijzen P."/>
            <person name="Goolsby J.A."/>
            <person name="Tidwell J."/>
            <person name="Bellgard S.E."/>
            <person name="Bellgard M.I."/>
        </authorList>
    </citation>
    <scope>NUCLEOTIDE SEQUENCE</scope>
    <source>
        <tissue evidence="1">Shoot tissue taken approximately 20 cm above the soil surface</tissue>
    </source>
</reference>
<evidence type="ECO:0000313" key="1">
    <source>
        <dbReference type="EMBL" id="JAD47134.1"/>
    </source>
</evidence>
<dbReference type="AlphaFoldDB" id="A0A0A9A663"/>
<proteinExistence type="predicted"/>
<organism evidence="1">
    <name type="scientific">Arundo donax</name>
    <name type="common">Giant reed</name>
    <name type="synonym">Donax arundinaceus</name>
    <dbReference type="NCBI Taxonomy" id="35708"/>
    <lineage>
        <taxon>Eukaryota</taxon>
        <taxon>Viridiplantae</taxon>
        <taxon>Streptophyta</taxon>
        <taxon>Embryophyta</taxon>
        <taxon>Tracheophyta</taxon>
        <taxon>Spermatophyta</taxon>
        <taxon>Magnoliopsida</taxon>
        <taxon>Liliopsida</taxon>
        <taxon>Poales</taxon>
        <taxon>Poaceae</taxon>
        <taxon>PACMAD clade</taxon>
        <taxon>Arundinoideae</taxon>
        <taxon>Arundineae</taxon>
        <taxon>Arundo</taxon>
    </lineage>
</organism>
<sequence>MYTSNIVTFFRRNKHSNFKLSMPFIGKSWSQRTNRIPRMLTSISRNEHQPKFKLAEMA</sequence>
<reference evidence="1" key="1">
    <citation type="submission" date="2014-09" db="EMBL/GenBank/DDBJ databases">
        <authorList>
            <person name="Magalhaes I.L.F."/>
            <person name="Oliveira U."/>
            <person name="Santos F.R."/>
            <person name="Vidigal T.H.D.A."/>
            <person name="Brescovit A.D."/>
            <person name="Santos A.J."/>
        </authorList>
    </citation>
    <scope>NUCLEOTIDE SEQUENCE</scope>
    <source>
        <tissue evidence="1">Shoot tissue taken approximately 20 cm above the soil surface</tissue>
    </source>
</reference>
<dbReference type="EMBL" id="GBRH01250761">
    <property type="protein sequence ID" value="JAD47134.1"/>
    <property type="molecule type" value="Transcribed_RNA"/>
</dbReference>
<name>A0A0A9A663_ARUDO</name>